<keyword evidence="8" id="KW-1185">Reference proteome</keyword>
<gene>
    <name evidence="7" type="ORF">SAMN05877753_105305</name>
</gene>
<dbReference type="GO" id="GO:0003723">
    <property type="term" value="F:RNA binding"/>
    <property type="evidence" value="ECO:0007669"/>
    <property type="project" value="UniProtKB-KW"/>
</dbReference>
<keyword evidence="2" id="KW-0479">Metal-binding</keyword>
<dbReference type="InterPro" id="IPR004659">
    <property type="entry name" value="RNase_E/G"/>
</dbReference>
<dbReference type="GO" id="GO:0046872">
    <property type="term" value="F:metal ion binding"/>
    <property type="evidence" value="ECO:0007669"/>
    <property type="project" value="UniProtKB-KW"/>
</dbReference>
<evidence type="ECO:0000256" key="5">
    <source>
        <dbReference type="ARBA" id="ARBA00022884"/>
    </source>
</evidence>
<keyword evidence="4" id="KW-0460">Magnesium</keyword>
<dbReference type="Pfam" id="PF10150">
    <property type="entry name" value="RNase_E_G"/>
    <property type="match status" value="1"/>
</dbReference>
<dbReference type="GO" id="GO:0016787">
    <property type="term" value="F:hydrolase activity"/>
    <property type="evidence" value="ECO:0007669"/>
    <property type="project" value="UniProtKB-KW"/>
</dbReference>
<keyword evidence="5" id="KW-0694">RNA-binding</keyword>
<dbReference type="GO" id="GO:0005737">
    <property type="term" value="C:cytoplasm"/>
    <property type="evidence" value="ECO:0007669"/>
    <property type="project" value="TreeGrafter"/>
</dbReference>
<evidence type="ECO:0000256" key="4">
    <source>
        <dbReference type="ARBA" id="ARBA00022842"/>
    </source>
</evidence>
<dbReference type="RefSeq" id="WP_179714277.1">
    <property type="nucleotide sequence ID" value="NZ_JBEPMQ010000004.1"/>
</dbReference>
<dbReference type="Gene3D" id="2.40.50.140">
    <property type="entry name" value="Nucleic acid-binding proteins"/>
    <property type="match status" value="1"/>
</dbReference>
<dbReference type="AlphaFoldDB" id="A0A285CXA5"/>
<evidence type="ECO:0000256" key="3">
    <source>
        <dbReference type="ARBA" id="ARBA00022801"/>
    </source>
</evidence>
<comment type="cofactor">
    <cofactor evidence="1">
        <name>Mg(2+)</name>
        <dbReference type="ChEBI" id="CHEBI:18420"/>
    </cofactor>
</comment>
<dbReference type="SMART" id="SM00316">
    <property type="entry name" value="S1"/>
    <property type="match status" value="1"/>
</dbReference>
<sequence length="481" mass="55233">MNELIINAKTAEQRFAFLQNKQLEHIHIELPSPHLTAGSICIGQVQDIIAGMNAAFIDIGEEKLGFIHRDDLPSYRQSNLPLEQKKQMPISKFLKRGEKIIIQVKKEPVGEKGARLTGLIEWPGTYLVYLPYSHYVAVSKRMDPTLAEKWRETAATWLSGNEGLIIRTGSSEQTEEMVKQEFEEIKKTVSSHINQLPYSNPPRVLFQPNLFLKELEGFLHQYNEGTIWVDHAEMIQEIRAILDETSGWEIKLYQGVEGIFSYFDLEQQIAKLLSQHVWLKNGASLTIDETEALTAIDVNTGKYLGKREHEQTVFKTNELAAIEAARQIRLRDLAGLIVIDFIEMEREEQKEKIRQLFLKETKKDHKTIQVGSFHELGVLILTRKRIGHSLIKKQTMACPVCAGAGRVFSSEALAFSLQREILERKTKAAFIRIQATSDIIAHFMKQPFTLKEHLEESLHLELSFEQIEHPHPFYRITRIDT</sequence>
<dbReference type="CDD" id="cd04453">
    <property type="entry name" value="S1_RNase_E"/>
    <property type="match status" value="1"/>
</dbReference>
<dbReference type="GO" id="GO:0006364">
    <property type="term" value="P:rRNA processing"/>
    <property type="evidence" value="ECO:0007669"/>
    <property type="project" value="TreeGrafter"/>
</dbReference>
<dbReference type="InterPro" id="IPR019307">
    <property type="entry name" value="RNA-bd_AU-1/RNase_E/G"/>
</dbReference>
<dbReference type="Gene3D" id="3.40.1260.20">
    <property type="entry name" value="Ribonuclease E, catalytic domain"/>
    <property type="match status" value="1"/>
</dbReference>
<protein>
    <submittedName>
        <fullName evidence="7">Ribonuclease G</fullName>
    </submittedName>
</protein>
<evidence type="ECO:0000313" key="8">
    <source>
        <dbReference type="Proteomes" id="UP000219546"/>
    </source>
</evidence>
<dbReference type="GO" id="GO:0004540">
    <property type="term" value="F:RNA nuclease activity"/>
    <property type="evidence" value="ECO:0007669"/>
    <property type="project" value="InterPro"/>
</dbReference>
<dbReference type="PANTHER" id="PTHR30001:SF0">
    <property type="entry name" value="RIBONUCLEASE G"/>
    <property type="match status" value="1"/>
</dbReference>
<proteinExistence type="predicted"/>
<reference evidence="7 8" key="1">
    <citation type="submission" date="2017-08" db="EMBL/GenBank/DDBJ databases">
        <authorList>
            <person name="de Groot N.N."/>
        </authorList>
    </citation>
    <scope>NUCLEOTIDE SEQUENCE [LARGE SCALE GENOMIC DNA]</scope>
    <source>
        <strain evidence="7 8">JC228</strain>
    </source>
</reference>
<keyword evidence="3" id="KW-0378">Hydrolase</keyword>
<dbReference type="InterPro" id="IPR003029">
    <property type="entry name" value="S1_domain"/>
</dbReference>
<dbReference type="SUPFAM" id="SSF50249">
    <property type="entry name" value="Nucleic acid-binding proteins"/>
    <property type="match status" value="1"/>
</dbReference>
<evidence type="ECO:0000256" key="2">
    <source>
        <dbReference type="ARBA" id="ARBA00022723"/>
    </source>
</evidence>
<dbReference type="EMBL" id="OAOP01000005">
    <property type="protein sequence ID" value="SNX71583.1"/>
    <property type="molecule type" value="Genomic_DNA"/>
</dbReference>
<dbReference type="Proteomes" id="UP000219546">
    <property type="component" value="Unassembled WGS sequence"/>
</dbReference>
<dbReference type="NCBIfam" id="TIGR00757">
    <property type="entry name" value="RNaseEG"/>
    <property type="match status" value="1"/>
</dbReference>
<evidence type="ECO:0000313" key="7">
    <source>
        <dbReference type="EMBL" id="SNX71583.1"/>
    </source>
</evidence>
<feature type="domain" description="S1 motif" evidence="6">
    <location>
        <begin position="36"/>
        <end position="119"/>
    </location>
</feature>
<evidence type="ECO:0000259" key="6">
    <source>
        <dbReference type="SMART" id="SM00316"/>
    </source>
</evidence>
<dbReference type="InterPro" id="IPR012340">
    <property type="entry name" value="NA-bd_OB-fold"/>
</dbReference>
<name>A0A285CXA5_9BACI</name>
<dbReference type="PANTHER" id="PTHR30001">
    <property type="entry name" value="RIBONUCLEASE"/>
    <property type="match status" value="1"/>
</dbReference>
<organism evidence="7 8">
    <name type="scientific">Bacillus oleivorans</name>
    <dbReference type="NCBI Taxonomy" id="1448271"/>
    <lineage>
        <taxon>Bacteria</taxon>
        <taxon>Bacillati</taxon>
        <taxon>Bacillota</taxon>
        <taxon>Bacilli</taxon>
        <taxon>Bacillales</taxon>
        <taxon>Bacillaceae</taxon>
        <taxon>Bacillus</taxon>
    </lineage>
</organism>
<accession>A0A285CXA5</accession>
<evidence type="ECO:0000256" key="1">
    <source>
        <dbReference type="ARBA" id="ARBA00001946"/>
    </source>
</evidence>